<reference evidence="3" key="1">
    <citation type="submission" date="2016-03" db="EMBL/GenBank/DDBJ databases">
        <authorList>
            <person name="Guldener U."/>
        </authorList>
    </citation>
    <scope>NUCLEOTIDE SEQUENCE [LARGE SCALE GENOMIC DNA]</scope>
</reference>
<gene>
    <name evidence="2" type="ORF">RSE6_16143</name>
</gene>
<sequence length="144" mass="17113">MPRQELQPQMRAHIVELASEKWSAPQIHRKYPEIPLSTIRLTIKTYPFGTTDFTSKPRVRRPRALTEEQRDHVYDIVNHSNPHIKMRDLLREVNDSCKERCMQSLLRSMDKKKWLQKKRPFITPAHATARLECAIRHQAYTLND</sequence>
<name>A0A1E1MVH8_RHYSE</name>
<feature type="domain" description="Transposase Tc1-like" evidence="1">
    <location>
        <begin position="80"/>
        <end position="138"/>
    </location>
</feature>
<dbReference type="GO" id="GO:0006313">
    <property type="term" value="P:DNA transposition"/>
    <property type="evidence" value="ECO:0007669"/>
    <property type="project" value="InterPro"/>
</dbReference>
<dbReference type="Pfam" id="PF01498">
    <property type="entry name" value="HTH_Tnp_Tc3_2"/>
    <property type="match status" value="1"/>
</dbReference>
<keyword evidence="3" id="KW-1185">Reference proteome</keyword>
<evidence type="ECO:0000313" key="3">
    <source>
        <dbReference type="Proteomes" id="UP000177625"/>
    </source>
</evidence>
<dbReference type="InterPro" id="IPR002492">
    <property type="entry name" value="Transposase_Tc1-like"/>
</dbReference>
<proteinExistence type="predicted"/>
<protein>
    <recommendedName>
        <fullName evidence="1">Transposase Tc1-like domain-containing protein</fullName>
    </recommendedName>
</protein>
<evidence type="ECO:0000313" key="2">
    <source>
        <dbReference type="EMBL" id="CZT52845.1"/>
    </source>
</evidence>
<dbReference type="GO" id="GO:0015074">
    <property type="term" value="P:DNA integration"/>
    <property type="evidence" value="ECO:0007669"/>
    <property type="project" value="InterPro"/>
</dbReference>
<dbReference type="Proteomes" id="UP000177625">
    <property type="component" value="Unassembled WGS sequence"/>
</dbReference>
<accession>A0A1E1MVH8</accession>
<dbReference type="EMBL" id="FJVC01000643">
    <property type="protein sequence ID" value="CZT52845.1"/>
    <property type="molecule type" value="Genomic_DNA"/>
</dbReference>
<evidence type="ECO:0000259" key="1">
    <source>
        <dbReference type="Pfam" id="PF01498"/>
    </source>
</evidence>
<dbReference type="AlphaFoldDB" id="A0A1E1MVH8"/>
<organism evidence="2 3">
    <name type="scientific">Rhynchosporium secalis</name>
    <name type="common">Barley scald fungus</name>
    <dbReference type="NCBI Taxonomy" id="38038"/>
    <lineage>
        <taxon>Eukaryota</taxon>
        <taxon>Fungi</taxon>
        <taxon>Dikarya</taxon>
        <taxon>Ascomycota</taxon>
        <taxon>Pezizomycotina</taxon>
        <taxon>Leotiomycetes</taxon>
        <taxon>Helotiales</taxon>
        <taxon>Ploettnerulaceae</taxon>
        <taxon>Rhynchosporium</taxon>
    </lineage>
</organism>
<dbReference type="GO" id="GO:0003677">
    <property type="term" value="F:DNA binding"/>
    <property type="evidence" value="ECO:0007669"/>
    <property type="project" value="InterPro"/>
</dbReference>